<proteinExistence type="predicted"/>
<sequence length="70" mass="7823">MGRRYLAPDQRKALLVSVADQIDAACHELALLGSLDMGMPISMSLEQVEFPCLRFKPSVFRRRASAKSNE</sequence>
<dbReference type="InterPro" id="IPR016161">
    <property type="entry name" value="Ald_DH/histidinol_DH"/>
</dbReference>
<dbReference type="AlphaFoldDB" id="A0A2G4YR69"/>
<dbReference type="Proteomes" id="UP000229730">
    <property type="component" value="Unassembled WGS sequence"/>
</dbReference>
<dbReference type="EMBL" id="PDEM01000022">
    <property type="protein sequence ID" value="PHZ84787.1"/>
    <property type="molecule type" value="Genomic_DNA"/>
</dbReference>
<reference evidence="1 2" key="1">
    <citation type="submission" date="2017-10" db="EMBL/GenBank/DDBJ databases">
        <title>Frigbacter circumglobatus gen. nov. sp. nov., isolated from sediment cultured in situ.</title>
        <authorList>
            <person name="Zhao Z."/>
        </authorList>
    </citation>
    <scope>NUCLEOTIDE SEQUENCE [LARGE SCALE GENOMIC DNA]</scope>
    <source>
        <strain evidence="1 2">ZYL</strain>
    </source>
</reference>
<dbReference type="GO" id="GO:0016491">
    <property type="term" value="F:oxidoreductase activity"/>
    <property type="evidence" value="ECO:0007669"/>
    <property type="project" value="InterPro"/>
</dbReference>
<dbReference type="InParanoid" id="A0A2G4YR69"/>
<keyword evidence="2" id="KW-1185">Reference proteome</keyword>
<comment type="caution">
    <text evidence="1">The sequence shown here is derived from an EMBL/GenBank/DDBJ whole genome shotgun (WGS) entry which is preliminary data.</text>
</comment>
<accession>A0A2G4YR69</accession>
<evidence type="ECO:0000313" key="1">
    <source>
        <dbReference type="EMBL" id="PHZ84787.1"/>
    </source>
</evidence>
<organism evidence="1 2">
    <name type="scientific">Paremcibacter congregatus</name>
    <dbReference type="NCBI Taxonomy" id="2043170"/>
    <lineage>
        <taxon>Bacteria</taxon>
        <taxon>Pseudomonadati</taxon>
        <taxon>Pseudomonadota</taxon>
        <taxon>Alphaproteobacteria</taxon>
        <taxon>Emcibacterales</taxon>
        <taxon>Emcibacteraceae</taxon>
        <taxon>Paremcibacter</taxon>
    </lineage>
</organism>
<evidence type="ECO:0000313" key="2">
    <source>
        <dbReference type="Proteomes" id="UP000229730"/>
    </source>
</evidence>
<dbReference type="SUPFAM" id="SSF53720">
    <property type="entry name" value="ALDH-like"/>
    <property type="match status" value="1"/>
</dbReference>
<protein>
    <submittedName>
        <fullName evidence="1">Uncharacterized protein</fullName>
    </submittedName>
</protein>
<gene>
    <name evidence="1" type="ORF">CRD36_10170</name>
</gene>
<name>A0A2G4YR69_9PROT</name>